<reference evidence="1" key="1">
    <citation type="submission" date="2019-09" db="EMBL/GenBank/DDBJ databases">
        <authorList>
            <person name="Needham M D."/>
        </authorList>
    </citation>
    <scope>NUCLEOTIDE SEQUENCE</scope>
</reference>
<proteinExistence type="predicted"/>
<gene>
    <name evidence="1" type="ORF">CPAV1605_1571</name>
</gene>
<sequence length="171" mass="20482">MITDKYLISEICSYLYITDIVKFYKIFRAEFLENLILKYKVLRSLRYHTLFSYFDKTTFNKKIIYSLPYLEYKSSFSLGDYIDNIKNKDLSHPIMIGLDYWNRPFITFKVLNKYQKGSAITFFQRYSNDTKNWTTGGLRGPPPDFIELNDISRMTQLSKKTFRYILKNAIL</sequence>
<protein>
    <submittedName>
        <fullName evidence="1">Uncharacterized protein</fullName>
    </submittedName>
</protein>
<dbReference type="AlphaFoldDB" id="A0A5E8CLH6"/>
<accession>A0A5E8CLH6</accession>
<dbReference type="EMBL" id="CABVLZ010000013">
    <property type="protein sequence ID" value="VVU95809.1"/>
    <property type="molecule type" value="Genomic_DNA"/>
</dbReference>
<name>A0A5E8CLH6_9ZZZZ</name>
<organism evidence="1">
    <name type="scientific">seawater metagenome</name>
    <dbReference type="NCBI Taxonomy" id="1561972"/>
    <lineage>
        <taxon>unclassified sequences</taxon>
        <taxon>metagenomes</taxon>
        <taxon>ecological metagenomes</taxon>
    </lineage>
</organism>
<evidence type="ECO:0000313" key="1">
    <source>
        <dbReference type="EMBL" id="VVU95809.1"/>
    </source>
</evidence>